<accession>A0A2J6PV53</accession>
<dbReference type="PANTHER" id="PTHR10039">
    <property type="entry name" value="AMELOGENIN"/>
    <property type="match status" value="1"/>
</dbReference>
<dbReference type="EMBL" id="KZ613497">
    <property type="protein sequence ID" value="PMD17908.1"/>
    <property type="molecule type" value="Genomic_DNA"/>
</dbReference>
<keyword evidence="7" id="KW-1185">Reference proteome</keyword>
<dbReference type="InterPro" id="IPR027417">
    <property type="entry name" value="P-loop_NTPase"/>
</dbReference>
<feature type="domain" description="C2H2-type" evidence="4">
    <location>
        <begin position="986"/>
        <end position="1022"/>
    </location>
</feature>
<keyword evidence="1" id="KW-0677">Repeat</keyword>
<sequence length="1037" mass="119675">MEEPGGSTQRPSRVSEDLVFSLEDTLGEFRQSLSRKDERKFRLTTFADLKQFLVNLQARQYAEGRQQALKRLFPLIENFEQFGQFLGEFCGELCDSNDFMAFIWTTSTHENAFNEILSIYRQIGLNQPLRSQYEELLCSQPEMGIILSAAYSDIIRVHKLTLIFFKQRRWRDLYDTTWIRYKSRFLRYITHMGCRLDLVTHRGTVLQFSDFQNSCVMEDEKARSEIDMEDLKRRQAIYTWLKAIEMENEQHHFATIRSQYPDTGRWLLEHTTFKEWFDPQFTTLPTLLWLHGKPGAGKTVLASMVVEAVRNLSPKPTILSFFFKEGERDRDNFVSMARCLLSQLLQQDAGILDYVYMRCCNSGQAFLTSRILIEELLHFSLSNCASAYIVLDGLDECCSREERRTIVEFFCNLIENLDPDPDRIRCLFVSRKDSARKDFSGLANIAVDLENNEDDIDTFSHVQSQKLRELGVSDQRLQEIVDFVSAFAEGIFLVAELVWINLCGQTSIESLEQEMDSLPTDLDKLDEAYARIMRTILKKPVRDQREGALRLLGWLVCAKRPLKLHEVQTMKSINLKERTVEFERRRFRVDPKDLCESLVDVRPDGSIELVHLTARVYLLKNNALDIAAEEIGLATLCVDYLNLPFFKNPFSKEAVLDGSYGFMEYAILNWVRHLEAGLSSRSIPDESIKGFFESFETLLEHHWNNPTIEVKIPKRTRDILDIFQYSPKHKEIQQAIASTQEQAKRFGNMRPAECALDFTEVVVGIRSQLETVISDSADKSIDEDLKLKYGIDVFKCPRFSCKYFTQGFASKVERDRHVERHERPARCTDRHCTGFIIGFATESQLARHLKETHSDSTDHGHSFPTEEEVDQSMREYSPETSPEPEAEHIIVEDPEPDPEPEPEPATRADDVAQPALYSRPAKRTKAVKEHECSYCGKKFTKRYNWQSHLETHAPSQTFTCSTCGTTCARESDFKRHSKTHMSGNTFKCGGILKNGQAWGCGQSFNRADTLRNHYKSKKGRKCIAASNEEEQAQIEDP</sequence>
<dbReference type="GO" id="GO:0008270">
    <property type="term" value="F:zinc ion binding"/>
    <property type="evidence" value="ECO:0007669"/>
    <property type="project" value="UniProtKB-KW"/>
</dbReference>
<dbReference type="Pfam" id="PF00096">
    <property type="entry name" value="zf-C2H2"/>
    <property type="match status" value="1"/>
</dbReference>
<evidence type="ECO:0000256" key="2">
    <source>
        <dbReference type="PROSITE-ProRule" id="PRU00042"/>
    </source>
</evidence>
<evidence type="ECO:0000256" key="1">
    <source>
        <dbReference type="ARBA" id="ARBA00022737"/>
    </source>
</evidence>
<dbReference type="InterPro" id="IPR036236">
    <property type="entry name" value="Znf_C2H2_sf"/>
</dbReference>
<dbReference type="AlphaFoldDB" id="A0A2J6PV53"/>
<keyword evidence="2" id="KW-0862">Zinc</keyword>
<dbReference type="InterPro" id="IPR054471">
    <property type="entry name" value="GPIID_WHD"/>
</dbReference>
<dbReference type="SMART" id="SM00355">
    <property type="entry name" value="ZnF_C2H2"/>
    <property type="match status" value="4"/>
</dbReference>
<feature type="region of interest" description="Disordered" evidence="3">
    <location>
        <begin position="849"/>
        <end position="922"/>
    </location>
</feature>
<dbReference type="STRING" id="1745343.A0A2J6PV53"/>
<dbReference type="Proteomes" id="UP000235672">
    <property type="component" value="Unassembled WGS sequence"/>
</dbReference>
<proteinExistence type="predicted"/>
<evidence type="ECO:0000259" key="5">
    <source>
        <dbReference type="PROSITE" id="PS50837"/>
    </source>
</evidence>
<dbReference type="InterPro" id="IPR013087">
    <property type="entry name" value="Znf_C2H2_type"/>
</dbReference>
<keyword evidence="2" id="KW-0479">Metal-binding</keyword>
<protein>
    <recommendedName>
        <fullName evidence="8">C2H2 domain-containing protein</fullName>
    </recommendedName>
</protein>
<dbReference type="SUPFAM" id="SSF52540">
    <property type="entry name" value="P-loop containing nucleoside triphosphate hydrolases"/>
    <property type="match status" value="1"/>
</dbReference>
<gene>
    <name evidence="6" type="ORF">NA56DRAFT_578105</name>
</gene>
<dbReference type="Gene3D" id="3.40.50.300">
    <property type="entry name" value="P-loop containing nucleotide triphosphate hydrolases"/>
    <property type="match status" value="1"/>
</dbReference>
<feature type="compositionally biased region" description="Acidic residues" evidence="3">
    <location>
        <begin position="892"/>
        <end position="902"/>
    </location>
</feature>
<evidence type="ECO:0000256" key="3">
    <source>
        <dbReference type="SAM" id="MobiDB-lite"/>
    </source>
</evidence>
<feature type="domain" description="NACHT" evidence="5">
    <location>
        <begin position="286"/>
        <end position="396"/>
    </location>
</feature>
<feature type="domain" description="C2H2-type" evidence="4">
    <location>
        <begin position="958"/>
        <end position="985"/>
    </location>
</feature>
<dbReference type="PROSITE" id="PS00028">
    <property type="entry name" value="ZINC_FINGER_C2H2_1"/>
    <property type="match status" value="2"/>
</dbReference>
<feature type="compositionally biased region" description="Basic and acidic residues" evidence="3">
    <location>
        <begin position="849"/>
        <end position="861"/>
    </location>
</feature>
<dbReference type="OrthoDB" id="21416at2759"/>
<dbReference type="Pfam" id="PF22939">
    <property type="entry name" value="WHD_GPIID"/>
    <property type="match status" value="1"/>
</dbReference>
<reference evidence="6 7" key="1">
    <citation type="submission" date="2016-05" db="EMBL/GenBank/DDBJ databases">
        <title>A degradative enzymes factory behind the ericoid mycorrhizal symbiosis.</title>
        <authorList>
            <consortium name="DOE Joint Genome Institute"/>
            <person name="Martino E."/>
            <person name="Morin E."/>
            <person name="Grelet G."/>
            <person name="Kuo A."/>
            <person name="Kohler A."/>
            <person name="Daghino S."/>
            <person name="Barry K."/>
            <person name="Choi C."/>
            <person name="Cichocki N."/>
            <person name="Clum A."/>
            <person name="Copeland A."/>
            <person name="Hainaut M."/>
            <person name="Haridas S."/>
            <person name="Labutti K."/>
            <person name="Lindquist E."/>
            <person name="Lipzen A."/>
            <person name="Khouja H.-R."/>
            <person name="Murat C."/>
            <person name="Ohm R."/>
            <person name="Olson A."/>
            <person name="Spatafora J."/>
            <person name="Veneault-Fourrey C."/>
            <person name="Henrissat B."/>
            <person name="Grigoriev I."/>
            <person name="Martin F."/>
            <person name="Perotto S."/>
        </authorList>
    </citation>
    <scope>NUCLEOTIDE SEQUENCE [LARGE SCALE GENOMIC DNA]</scope>
    <source>
        <strain evidence="6 7">UAMH 7357</strain>
    </source>
</reference>
<dbReference type="InterPro" id="IPR056884">
    <property type="entry name" value="NPHP3-like_N"/>
</dbReference>
<evidence type="ECO:0000259" key="4">
    <source>
        <dbReference type="PROSITE" id="PS50157"/>
    </source>
</evidence>
<dbReference type="SUPFAM" id="SSF57667">
    <property type="entry name" value="beta-beta-alpha zinc fingers"/>
    <property type="match status" value="1"/>
</dbReference>
<evidence type="ECO:0000313" key="6">
    <source>
        <dbReference type="EMBL" id="PMD17908.1"/>
    </source>
</evidence>
<organism evidence="6 7">
    <name type="scientific">Hyaloscypha hepaticicola</name>
    <dbReference type="NCBI Taxonomy" id="2082293"/>
    <lineage>
        <taxon>Eukaryota</taxon>
        <taxon>Fungi</taxon>
        <taxon>Dikarya</taxon>
        <taxon>Ascomycota</taxon>
        <taxon>Pezizomycotina</taxon>
        <taxon>Leotiomycetes</taxon>
        <taxon>Helotiales</taxon>
        <taxon>Hyaloscyphaceae</taxon>
        <taxon>Hyaloscypha</taxon>
    </lineage>
</organism>
<dbReference type="PANTHER" id="PTHR10039:SF14">
    <property type="entry name" value="NACHT DOMAIN-CONTAINING PROTEIN"/>
    <property type="match status" value="1"/>
</dbReference>
<evidence type="ECO:0008006" key="8">
    <source>
        <dbReference type="Google" id="ProtNLM"/>
    </source>
</evidence>
<keyword evidence="2" id="KW-0863">Zinc-finger</keyword>
<dbReference type="InterPro" id="IPR007111">
    <property type="entry name" value="NACHT_NTPase"/>
</dbReference>
<dbReference type="PROSITE" id="PS50157">
    <property type="entry name" value="ZINC_FINGER_C2H2_2"/>
    <property type="match status" value="3"/>
</dbReference>
<dbReference type="PROSITE" id="PS50837">
    <property type="entry name" value="NACHT"/>
    <property type="match status" value="1"/>
</dbReference>
<evidence type="ECO:0000313" key="7">
    <source>
        <dbReference type="Proteomes" id="UP000235672"/>
    </source>
</evidence>
<dbReference type="Gene3D" id="3.30.160.60">
    <property type="entry name" value="Classic Zinc Finger"/>
    <property type="match status" value="1"/>
</dbReference>
<feature type="domain" description="C2H2-type" evidence="4">
    <location>
        <begin position="930"/>
        <end position="957"/>
    </location>
</feature>
<dbReference type="Pfam" id="PF24883">
    <property type="entry name" value="NPHP3_N"/>
    <property type="match status" value="1"/>
</dbReference>
<name>A0A2J6PV53_9HELO</name>